<feature type="binding site" evidence="8">
    <location>
        <position position="95"/>
    </location>
    <ligand>
        <name>oxalate</name>
        <dbReference type="ChEBI" id="CHEBI:30623"/>
    </ligand>
</feature>
<dbReference type="Proteomes" id="UP000554482">
    <property type="component" value="Unassembled WGS sequence"/>
</dbReference>
<accession>A0A7J6WMP0</accession>
<feature type="binding site" evidence="8">
    <location>
        <position position="100"/>
    </location>
    <ligand>
        <name>oxalate</name>
        <dbReference type="ChEBI" id="CHEBI:30623"/>
    </ligand>
</feature>
<feature type="binding site" evidence="9">
    <location>
        <position position="105"/>
    </location>
    <ligand>
        <name>Mn(2+)</name>
        <dbReference type="ChEBI" id="CHEBI:29035"/>
    </ligand>
</feature>
<feature type="disulfide bond" evidence="10">
    <location>
        <begin position="21"/>
        <end position="36"/>
    </location>
</feature>
<evidence type="ECO:0000256" key="2">
    <source>
        <dbReference type="ARBA" id="ARBA00007456"/>
    </source>
</evidence>
<dbReference type="SMART" id="SM00835">
    <property type="entry name" value="Cupin_1"/>
    <property type="match status" value="1"/>
</dbReference>
<evidence type="ECO:0000256" key="7">
    <source>
        <dbReference type="ARBA" id="ARBA00023211"/>
    </source>
</evidence>
<proteinExistence type="inferred from homology"/>
<evidence type="ECO:0000256" key="8">
    <source>
        <dbReference type="PIRSR" id="PIRSR601929-1"/>
    </source>
</evidence>
<name>A0A7J6WMP0_THATH</name>
<sequence>MVALAYHCHCSSDPDMLQDFCIADLNAATSVNGFPCKPDSQVNSNDFFFSGLSKGGSTTNVFGSNVTSANVLSFPGLNTLGISMNRVDFAPGGINPPHSHPRATEIGIVVEGELLVGFISTSNVFYSKVLKAGEMFVVPKGLVHFQQNVGSGKAQTITAFNSQQPGAVVVPLALFDAQPTIPSTVLTKTFQVDERVVHDIKSRFGS</sequence>
<organism evidence="13 14">
    <name type="scientific">Thalictrum thalictroides</name>
    <name type="common">Rue-anemone</name>
    <name type="synonym">Anemone thalictroides</name>
    <dbReference type="NCBI Taxonomy" id="46969"/>
    <lineage>
        <taxon>Eukaryota</taxon>
        <taxon>Viridiplantae</taxon>
        <taxon>Streptophyta</taxon>
        <taxon>Embryophyta</taxon>
        <taxon>Tracheophyta</taxon>
        <taxon>Spermatophyta</taxon>
        <taxon>Magnoliopsida</taxon>
        <taxon>Ranunculales</taxon>
        <taxon>Ranunculaceae</taxon>
        <taxon>Thalictroideae</taxon>
        <taxon>Thalictrum</taxon>
    </lineage>
</organism>
<evidence type="ECO:0000256" key="11">
    <source>
        <dbReference type="RuleBase" id="RU366015"/>
    </source>
</evidence>
<evidence type="ECO:0000256" key="9">
    <source>
        <dbReference type="PIRSR" id="PIRSR601929-2"/>
    </source>
</evidence>
<dbReference type="GO" id="GO:0048046">
    <property type="term" value="C:apoplast"/>
    <property type="evidence" value="ECO:0007669"/>
    <property type="project" value="UniProtKB-SubCell"/>
</dbReference>
<evidence type="ECO:0000256" key="6">
    <source>
        <dbReference type="ARBA" id="ARBA00023157"/>
    </source>
</evidence>
<feature type="binding site" evidence="9">
    <location>
        <position position="144"/>
    </location>
    <ligand>
        <name>Mn(2+)</name>
        <dbReference type="ChEBI" id="CHEBI:29035"/>
    </ligand>
</feature>
<dbReference type="OrthoDB" id="1921208at2759"/>
<feature type="domain" description="Cupin type-1" evidence="12">
    <location>
        <begin position="50"/>
        <end position="198"/>
    </location>
</feature>
<dbReference type="FunFam" id="2.60.120.10:FF:000005">
    <property type="entry name" value="Germin-like protein subfamily 1 member 8"/>
    <property type="match status" value="1"/>
</dbReference>
<feature type="binding site" evidence="8">
    <location>
        <position position="105"/>
    </location>
    <ligand>
        <name>oxalate</name>
        <dbReference type="ChEBI" id="CHEBI:30623"/>
    </ligand>
</feature>
<dbReference type="PRINTS" id="PR00325">
    <property type="entry name" value="GERMIN"/>
</dbReference>
<dbReference type="InterPro" id="IPR001929">
    <property type="entry name" value="Germin"/>
</dbReference>
<comment type="caution">
    <text evidence="13">The sequence shown here is derived from an EMBL/GenBank/DDBJ whole genome shotgun (WGS) entry which is preliminary data.</text>
</comment>
<protein>
    <recommendedName>
        <fullName evidence="11">Germin-like protein</fullName>
    </recommendedName>
</protein>
<dbReference type="EMBL" id="JABWDY010013576">
    <property type="protein sequence ID" value="KAF5198207.1"/>
    <property type="molecule type" value="Genomic_DNA"/>
</dbReference>
<dbReference type="InterPro" id="IPR006045">
    <property type="entry name" value="Cupin_1"/>
</dbReference>
<keyword evidence="4 11" id="KW-0964">Secreted</keyword>
<keyword evidence="14" id="KW-1185">Reference proteome</keyword>
<keyword evidence="6 10" id="KW-1015">Disulfide bond</keyword>
<feature type="binding site" evidence="9">
    <location>
        <position position="98"/>
    </location>
    <ligand>
        <name>Mn(2+)</name>
        <dbReference type="ChEBI" id="CHEBI:29035"/>
    </ligand>
</feature>
<feature type="binding site" evidence="9">
    <location>
        <position position="100"/>
    </location>
    <ligand>
        <name>Mn(2+)</name>
        <dbReference type="ChEBI" id="CHEBI:29035"/>
    </ligand>
</feature>
<evidence type="ECO:0000259" key="12">
    <source>
        <dbReference type="SMART" id="SM00835"/>
    </source>
</evidence>
<dbReference type="AlphaFoldDB" id="A0A7J6WMP0"/>
<dbReference type="PANTHER" id="PTHR31238">
    <property type="entry name" value="GERMIN-LIKE PROTEIN SUBFAMILY 3 MEMBER 3"/>
    <property type="match status" value="1"/>
</dbReference>
<dbReference type="PROSITE" id="PS00725">
    <property type="entry name" value="GERMIN"/>
    <property type="match status" value="1"/>
</dbReference>
<evidence type="ECO:0000256" key="1">
    <source>
        <dbReference type="ARBA" id="ARBA00004271"/>
    </source>
</evidence>
<keyword evidence="7 8" id="KW-0464">Manganese</keyword>
<feature type="binding site" evidence="8">
    <location>
        <position position="85"/>
    </location>
    <ligand>
        <name>oxalate</name>
        <dbReference type="ChEBI" id="CHEBI:30623"/>
    </ligand>
</feature>
<dbReference type="Pfam" id="PF00190">
    <property type="entry name" value="Cupin_1"/>
    <property type="match status" value="1"/>
</dbReference>
<evidence type="ECO:0000256" key="3">
    <source>
        <dbReference type="ARBA" id="ARBA00022523"/>
    </source>
</evidence>
<dbReference type="SUPFAM" id="SSF51182">
    <property type="entry name" value="RmlC-like cupins"/>
    <property type="match status" value="1"/>
</dbReference>
<reference evidence="13 14" key="1">
    <citation type="submission" date="2020-06" db="EMBL/GenBank/DDBJ databases">
        <title>Transcriptomic and genomic resources for Thalictrum thalictroides and T. hernandezii: Facilitating candidate gene discovery in an emerging model plant lineage.</title>
        <authorList>
            <person name="Arias T."/>
            <person name="Riano-Pachon D.M."/>
            <person name="Di Stilio V.S."/>
        </authorList>
    </citation>
    <scope>NUCLEOTIDE SEQUENCE [LARGE SCALE GENOMIC DNA]</scope>
    <source>
        <strain evidence="14">cv. WT478/WT964</strain>
        <tissue evidence="13">Leaves</tissue>
    </source>
</reference>
<evidence type="ECO:0000256" key="4">
    <source>
        <dbReference type="ARBA" id="ARBA00022525"/>
    </source>
</evidence>
<keyword evidence="5 8" id="KW-0479">Metal-binding</keyword>
<dbReference type="InterPro" id="IPR019780">
    <property type="entry name" value="Germin_Mn-BS"/>
</dbReference>
<dbReference type="CDD" id="cd02241">
    <property type="entry name" value="cupin_OxOx"/>
    <property type="match status" value="1"/>
</dbReference>
<evidence type="ECO:0000313" key="13">
    <source>
        <dbReference type="EMBL" id="KAF5198207.1"/>
    </source>
</evidence>
<evidence type="ECO:0000313" key="14">
    <source>
        <dbReference type="Proteomes" id="UP000554482"/>
    </source>
</evidence>
<dbReference type="InterPro" id="IPR011051">
    <property type="entry name" value="RmlC_Cupin_sf"/>
</dbReference>
<comment type="similarity">
    <text evidence="2 11">Belongs to the germin family.</text>
</comment>
<gene>
    <name evidence="13" type="ORF">FRX31_012203</name>
</gene>
<comment type="subcellular location">
    <subcellularLocation>
        <location evidence="1 11">Secreted</location>
        <location evidence="1 11">Extracellular space</location>
        <location evidence="1 11">Apoplast</location>
    </subcellularLocation>
</comment>
<keyword evidence="3 11" id="KW-0052">Apoplast</keyword>
<dbReference type="GO" id="GO:0030145">
    <property type="term" value="F:manganese ion binding"/>
    <property type="evidence" value="ECO:0007669"/>
    <property type="project" value="UniProtKB-UniRule"/>
</dbReference>
<evidence type="ECO:0000256" key="5">
    <source>
        <dbReference type="ARBA" id="ARBA00022723"/>
    </source>
</evidence>
<evidence type="ECO:0000256" key="10">
    <source>
        <dbReference type="PIRSR" id="PIRSR601929-3"/>
    </source>
</evidence>
<dbReference type="Gene3D" id="2.60.120.10">
    <property type="entry name" value="Jelly Rolls"/>
    <property type="match status" value="1"/>
</dbReference>
<dbReference type="InterPro" id="IPR014710">
    <property type="entry name" value="RmlC-like_jellyroll"/>
</dbReference>